<protein>
    <submittedName>
        <fullName evidence="1">Uncharacterized protein</fullName>
    </submittedName>
</protein>
<organism evidence="1 2">
    <name type="scientific">Roseimaritima multifibrata</name>
    <dbReference type="NCBI Taxonomy" id="1930274"/>
    <lineage>
        <taxon>Bacteria</taxon>
        <taxon>Pseudomonadati</taxon>
        <taxon>Planctomycetota</taxon>
        <taxon>Planctomycetia</taxon>
        <taxon>Pirellulales</taxon>
        <taxon>Pirellulaceae</taxon>
        <taxon>Roseimaritima</taxon>
    </lineage>
</organism>
<sequence length="83" mass="9777">MKGRAEEFNTLDTLRRREEIFADLQSVQVHSVRHWDIVRFDCNGADKTDRSLRTGVPTLHFRGQWELQTRFGKTKPSLESRFA</sequence>
<dbReference type="EMBL" id="CP036262">
    <property type="protein sequence ID" value="QDS95762.1"/>
    <property type="molecule type" value="Genomic_DNA"/>
</dbReference>
<keyword evidence="2" id="KW-1185">Reference proteome</keyword>
<dbReference type="KEGG" id="rml:FF011L_45630"/>
<reference evidence="1 2" key="1">
    <citation type="submission" date="2019-02" db="EMBL/GenBank/DDBJ databases">
        <title>Deep-cultivation of Planctomycetes and their phenomic and genomic characterization uncovers novel biology.</title>
        <authorList>
            <person name="Wiegand S."/>
            <person name="Jogler M."/>
            <person name="Boedeker C."/>
            <person name="Pinto D."/>
            <person name="Vollmers J."/>
            <person name="Rivas-Marin E."/>
            <person name="Kohn T."/>
            <person name="Peeters S.H."/>
            <person name="Heuer A."/>
            <person name="Rast P."/>
            <person name="Oberbeckmann S."/>
            <person name="Bunk B."/>
            <person name="Jeske O."/>
            <person name="Meyerdierks A."/>
            <person name="Storesund J.E."/>
            <person name="Kallscheuer N."/>
            <person name="Luecker S."/>
            <person name="Lage O.M."/>
            <person name="Pohl T."/>
            <person name="Merkel B.J."/>
            <person name="Hornburger P."/>
            <person name="Mueller R.-W."/>
            <person name="Bruemmer F."/>
            <person name="Labrenz M."/>
            <person name="Spormann A.M."/>
            <person name="Op den Camp H."/>
            <person name="Overmann J."/>
            <person name="Amann R."/>
            <person name="Jetten M.S.M."/>
            <person name="Mascher T."/>
            <person name="Medema M.H."/>
            <person name="Devos D.P."/>
            <person name="Kaster A.-K."/>
            <person name="Ovreas L."/>
            <person name="Rohde M."/>
            <person name="Galperin M.Y."/>
            <person name="Jogler C."/>
        </authorList>
    </citation>
    <scope>NUCLEOTIDE SEQUENCE [LARGE SCALE GENOMIC DNA]</scope>
    <source>
        <strain evidence="1 2">FF011L</strain>
    </source>
</reference>
<evidence type="ECO:0000313" key="1">
    <source>
        <dbReference type="EMBL" id="QDS95762.1"/>
    </source>
</evidence>
<gene>
    <name evidence="1" type="ORF">FF011L_45630</name>
</gene>
<name>A0A517MLK4_9BACT</name>
<dbReference type="Proteomes" id="UP000320672">
    <property type="component" value="Chromosome"/>
</dbReference>
<evidence type="ECO:0000313" key="2">
    <source>
        <dbReference type="Proteomes" id="UP000320672"/>
    </source>
</evidence>
<proteinExistence type="predicted"/>
<dbReference type="AlphaFoldDB" id="A0A517MLK4"/>
<accession>A0A517MLK4</accession>